<keyword evidence="2" id="KW-0547">Nucleotide-binding</keyword>
<proteinExistence type="inferred from homology"/>
<dbReference type="AlphaFoldDB" id="A0A347TIY7"/>
<dbReference type="EMBL" id="CP032101">
    <property type="protein sequence ID" value="AXX86565.1"/>
    <property type="molecule type" value="Genomic_DNA"/>
</dbReference>
<accession>A0A347TIY7</accession>
<evidence type="ECO:0000313" key="6">
    <source>
        <dbReference type="Proteomes" id="UP000264693"/>
    </source>
</evidence>
<dbReference type="PROSITE" id="PS50893">
    <property type="entry name" value="ABC_TRANSPORTER_2"/>
    <property type="match status" value="1"/>
</dbReference>
<dbReference type="PANTHER" id="PTHR43204:SF1">
    <property type="entry name" value="ABC TRANSPORTER I FAMILY MEMBER 6, CHLOROPLASTIC"/>
    <property type="match status" value="1"/>
</dbReference>
<feature type="domain" description="ABC transporter" evidence="4">
    <location>
        <begin position="10"/>
        <end position="254"/>
    </location>
</feature>
<evidence type="ECO:0000256" key="2">
    <source>
        <dbReference type="ARBA" id="ARBA00022741"/>
    </source>
</evidence>
<dbReference type="CDD" id="cd03217">
    <property type="entry name" value="ABC_FeS_Assembly"/>
    <property type="match status" value="1"/>
</dbReference>
<reference evidence="5 6" key="1">
    <citation type="submission" date="2018-08" db="EMBL/GenBank/DDBJ databases">
        <title>Complete genome of the Arcobacter marinus type strain JCM 15502.</title>
        <authorList>
            <person name="Miller W.G."/>
            <person name="Yee E."/>
            <person name="Huynh S."/>
            <person name="Parker C.T."/>
        </authorList>
    </citation>
    <scope>NUCLEOTIDE SEQUENCE [LARGE SCALE GENOMIC DNA]</scope>
    <source>
        <strain evidence="5 6">JCM 15502</strain>
    </source>
</reference>
<evidence type="ECO:0000313" key="5">
    <source>
        <dbReference type="EMBL" id="AXX86565.1"/>
    </source>
</evidence>
<evidence type="ECO:0000259" key="4">
    <source>
        <dbReference type="PROSITE" id="PS50893"/>
    </source>
</evidence>
<dbReference type="Pfam" id="PF00005">
    <property type="entry name" value="ABC_tran"/>
    <property type="match status" value="1"/>
</dbReference>
<dbReference type="GO" id="GO:0016887">
    <property type="term" value="F:ATP hydrolysis activity"/>
    <property type="evidence" value="ECO:0007669"/>
    <property type="project" value="InterPro"/>
</dbReference>
<protein>
    <submittedName>
        <fullName evidence="5">[Fe-S] cluster assembly scaffold SufBCD, ATP-binding protein</fullName>
    </submittedName>
</protein>
<evidence type="ECO:0000256" key="3">
    <source>
        <dbReference type="ARBA" id="ARBA00022840"/>
    </source>
</evidence>
<dbReference type="Proteomes" id="UP000264693">
    <property type="component" value="Chromosome"/>
</dbReference>
<dbReference type="InterPro" id="IPR017871">
    <property type="entry name" value="ABC_transporter-like_CS"/>
</dbReference>
<dbReference type="InterPro" id="IPR003593">
    <property type="entry name" value="AAA+_ATPase"/>
</dbReference>
<dbReference type="PANTHER" id="PTHR43204">
    <property type="entry name" value="ABC TRANSPORTER I FAMILY MEMBER 6, CHLOROPLASTIC"/>
    <property type="match status" value="1"/>
</dbReference>
<dbReference type="InterPro" id="IPR010230">
    <property type="entry name" value="FeS-cluster_ATPase_SufC"/>
</dbReference>
<dbReference type="InterPro" id="IPR027417">
    <property type="entry name" value="P-loop_NTPase"/>
</dbReference>
<evidence type="ECO:0000256" key="1">
    <source>
        <dbReference type="ARBA" id="ARBA00006216"/>
    </source>
</evidence>
<comment type="similarity">
    <text evidence="1">Belongs to the ABC transporter superfamily. Ycf16 family.</text>
</comment>
<dbReference type="KEGG" id="amar:AMRN_0812"/>
<dbReference type="Gene3D" id="3.40.50.300">
    <property type="entry name" value="P-loop containing nucleotide triphosphate hydrolases"/>
    <property type="match status" value="1"/>
</dbReference>
<dbReference type="InterPro" id="IPR003439">
    <property type="entry name" value="ABC_transporter-like_ATP-bd"/>
</dbReference>
<dbReference type="SUPFAM" id="SSF52540">
    <property type="entry name" value="P-loop containing nucleoside triphosphate hydrolases"/>
    <property type="match status" value="1"/>
</dbReference>
<sequence length="259" mass="29064">MVKKRGKKMLSIKNLDVSIANKEILKDFNLEINEGEVHVIMGTNGVGKSTLVKALSDHYDCEVTKGEVTFKGKDLLELDASQRANEGLFMSFQNPVEVHGVNNMYFLKSAVNEKRAYKNEEEVNSAQFLKEVKGIIKDYNINNEVIKRNVNEGFSGGEKKKNEMLQLLVLKPDLIMLDEIDSGLDIDAIKLVANAVNSMLDGKRSVLMITHYDRLLELIKPDYVHIIKDGKIAKSGDYNLALELQKRGFEGLGEDNESS</sequence>
<name>A0A347TIY7_9BACT</name>
<dbReference type="SMART" id="SM00382">
    <property type="entry name" value="AAA"/>
    <property type="match status" value="1"/>
</dbReference>
<organism evidence="5 6">
    <name type="scientific">Malaciobacter marinus</name>
    <dbReference type="NCBI Taxonomy" id="505249"/>
    <lineage>
        <taxon>Bacteria</taxon>
        <taxon>Pseudomonadati</taxon>
        <taxon>Campylobacterota</taxon>
        <taxon>Epsilonproteobacteria</taxon>
        <taxon>Campylobacterales</taxon>
        <taxon>Arcobacteraceae</taxon>
        <taxon>Malaciobacter</taxon>
    </lineage>
</organism>
<dbReference type="PROSITE" id="PS00211">
    <property type="entry name" value="ABC_TRANSPORTER_1"/>
    <property type="match status" value="1"/>
</dbReference>
<keyword evidence="3 5" id="KW-0067">ATP-binding</keyword>
<dbReference type="NCBIfam" id="TIGR01978">
    <property type="entry name" value="sufC"/>
    <property type="match status" value="1"/>
</dbReference>
<dbReference type="GO" id="GO:0005524">
    <property type="term" value="F:ATP binding"/>
    <property type="evidence" value="ECO:0007669"/>
    <property type="project" value="UniProtKB-KW"/>
</dbReference>
<gene>
    <name evidence="5" type="primary">sufC</name>
    <name evidence="5" type="ORF">AMRN_0812</name>
</gene>